<reference evidence="4 5" key="1">
    <citation type="journal article" date="2009" name="Science">
        <title>Green evolution and dynamic adaptations revealed by genomes of the marine picoeukaryotes Micromonas.</title>
        <authorList>
            <person name="Worden A.Z."/>
            <person name="Lee J.H."/>
            <person name="Mock T."/>
            <person name="Rouze P."/>
            <person name="Simmons M.P."/>
            <person name="Aerts A.L."/>
            <person name="Allen A.E."/>
            <person name="Cuvelier M.L."/>
            <person name="Derelle E."/>
            <person name="Everett M.V."/>
            <person name="Foulon E."/>
            <person name="Grimwood J."/>
            <person name="Gundlach H."/>
            <person name="Henrissat B."/>
            <person name="Napoli C."/>
            <person name="McDonald S.M."/>
            <person name="Parker M.S."/>
            <person name="Rombauts S."/>
            <person name="Salamov A."/>
            <person name="Von Dassow P."/>
            <person name="Badger J.H."/>
            <person name="Coutinho P.M."/>
            <person name="Demir E."/>
            <person name="Dubchak I."/>
            <person name="Gentemann C."/>
            <person name="Eikrem W."/>
            <person name="Gready J.E."/>
            <person name="John U."/>
            <person name="Lanier W."/>
            <person name="Lindquist E.A."/>
            <person name="Lucas S."/>
            <person name="Mayer K.F."/>
            <person name="Moreau H."/>
            <person name="Not F."/>
            <person name="Otillar R."/>
            <person name="Panaud O."/>
            <person name="Pangilinan J."/>
            <person name="Paulsen I."/>
            <person name="Piegu B."/>
            <person name="Poliakov A."/>
            <person name="Robbens S."/>
            <person name="Schmutz J."/>
            <person name="Toulza E."/>
            <person name="Wyss T."/>
            <person name="Zelensky A."/>
            <person name="Zhou K."/>
            <person name="Armbrust E.V."/>
            <person name="Bhattacharya D."/>
            <person name="Goodenough U.W."/>
            <person name="Van de Peer Y."/>
            <person name="Grigoriev I.V."/>
        </authorList>
    </citation>
    <scope>NUCLEOTIDE SEQUENCE [LARGE SCALE GENOMIC DNA]</scope>
    <source>
        <strain evidence="5">RCC299 / NOUM17</strain>
    </source>
</reference>
<name>C1EBR4_MICCC</name>
<feature type="region of interest" description="Disordered" evidence="1">
    <location>
        <begin position="299"/>
        <end position="326"/>
    </location>
</feature>
<feature type="transmembrane region" description="Helical" evidence="2">
    <location>
        <begin position="599"/>
        <end position="620"/>
    </location>
</feature>
<feature type="compositionally biased region" description="Acidic residues" evidence="1">
    <location>
        <begin position="581"/>
        <end position="591"/>
    </location>
</feature>
<keyword evidence="2" id="KW-0472">Membrane</keyword>
<dbReference type="OrthoDB" id="415411at2759"/>
<protein>
    <recommendedName>
        <fullName evidence="6">Type I phosphodiesterase/nucleotide pyrophosphatase</fullName>
    </recommendedName>
</protein>
<dbReference type="GeneID" id="8246374"/>
<organism evidence="4 5">
    <name type="scientific">Micromonas commoda (strain RCC299 / NOUM17 / CCMP2709)</name>
    <name type="common">Picoplanktonic green alga</name>
    <dbReference type="NCBI Taxonomy" id="296587"/>
    <lineage>
        <taxon>Eukaryota</taxon>
        <taxon>Viridiplantae</taxon>
        <taxon>Chlorophyta</taxon>
        <taxon>Mamiellophyceae</taxon>
        <taxon>Mamiellales</taxon>
        <taxon>Mamiellaceae</taxon>
        <taxon>Micromonas</taxon>
    </lineage>
</organism>
<accession>C1EBR4</accession>
<dbReference type="InterPro" id="IPR017850">
    <property type="entry name" value="Alkaline_phosphatase_core_sf"/>
</dbReference>
<evidence type="ECO:0000256" key="1">
    <source>
        <dbReference type="SAM" id="MobiDB-lite"/>
    </source>
</evidence>
<keyword evidence="2" id="KW-0812">Transmembrane</keyword>
<keyword evidence="3" id="KW-0732">Signal</keyword>
<feature type="signal peptide" evidence="3">
    <location>
        <begin position="1"/>
        <end position="32"/>
    </location>
</feature>
<dbReference type="Pfam" id="PF01663">
    <property type="entry name" value="Phosphodiest"/>
    <property type="match status" value="1"/>
</dbReference>
<dbReference type="EMBL" id="CP001329">
    <property type="protein sequence ID" value="ACO65768.1"/>
    <property type="molecule type" value="Genomic_DNA"/>
</dbReference>
<evidence type="ECO:0000313" key="4">
    <source>
        <dbReference type="EMBL" id="ACO65768.1"/>
    </source>
</evidence>
<dbReference type="KEGG" id="mis:MICPUN_50494"/>
<dbReference type="STRING" id="296587.C1EBR4"/>
<dbReference type="InterPro" id="IPR002591">
    <property type="entry name" value="Phosphodiest/P_Trfase"/>
</dbReference>
<dbReference type="eggNOG" id="KOG2645">
    <property type="taxonomic scope" value="Eukaryota"/>
</dbReference>
<dbReference type="Gene3D" id="3.40.720.10">
    <property type="entry name" value="Alkaline Phosphatase, subunit A"/>
    <property type="match status" value="1"/>
</dbReference>
<dbReference type="RefSeq" id="XP_002504510.1">
    <property type="nucleotide sequence ID" value="XM_002504464.1"/>
</dbReference>
<sequence>MARSGAASRPSSSLHVATAALALAASVVVVGADRDGVAPVLLISLDGFRASYLDAQPESALPNLNALWREGVRASLYPQFVSKTFPNHYSIVTGLHEEHHGIVANHMWDPKLGSEFTMASTGTEWWSEGEPIWVTASRADVRTKTYFWPGSESVIKNRRPDVFFPYDPETTFERRVDVVGQWVRDAVAKTDPNTRRPSPSFMALYLEEPDHAGHRHGPHSMQVQAAVRRVDEALGRLRDAAGADAWNRTNVLIVADHGMAPLSPTRVVNLGDDACGLNFTSLFVTGDGVAAHLWRRRGPAEQTPADGSHPRSREGDDDDSSSDDLAGGMTVTEARAMARTITACHPNVTAWAREDVPARLRYSANARIGPVVVAADVGYLMCGYASFDAKVRRKLNIFDDGVDLSTARASDPANWALAHVADAGCAPVCVTPSDGETNDCGGAHGYDNVAPEMRAVFLARGPLFRSDGARLVGELGYESSEAEALVGEDAATSSGSLHAGTIKDAERWQARTLAFDNVVVHSIVAAGLGLDLDPGSVMLDGAPPPRVDGYLDEELANLLFRDGVGVRSGPSGDGARGALTPDEDDDDDDEGGGGGGGDGMAWVAAVGVVAIVVGAIVVAARGYVRRGDANSAYVKLGSMFEPGGGETEAEIELPEVRVTGDASGAPAVFASLTEGNDGEGETSGGATSAGTSQKLREGDENA</sequence>
<gene>
    <name evidence="4" type="ORF">MICPUN_50494</name>
</gene>
<dbReference type="FunCoup" id="C1EBR4">
    <property type="interactions" value="1252"/>
</dbReference>
<keyword evidence="2" id="KW-1133">Transmembrane helix</keyword>
<dbReference type="AlphaFoldDB" id="C1EBR4"/>
<dbReference type="CDD" id="cd16018">
    <property type="entry name" value="Enpp"/>
    <property type="match status" value="1"/>
</dbReference>
<proteinExistence type="predicted"/>
<evidence type="ECO:0008006" key="6">
    <source>
        <dbReference type="Google" id="ProtNLM"/>
    </source>
</evidence>
<evidence type="ECO:0000256" key="3">
    <source>
        <dbReference type="SAM" id="SignalP"/>
    </source>
</evidence>
<evidence type="ECO:0000313" key="5">
    <source>
        <dbReference type="Proteomes" id="UP000002009"/>
    </source>
</evidence>
<dbReference type="Proteomes" id="UP000002009">
    <property type="component" value="Chromosome 9"/>
</dbReference>
<dbReference type="OMA" id="TITACHP"/>
<feature type="region of interest" description="Disordered" evidence="1">
    <location>
        <begin position="566"/>
        <end position="596"/>
    </location>
</feature>
<keyword evidence="5" id="KW-1185">Reference proteome</keyword>
<dbReference type="PANTHER" id="PTHR10151:SF120">
    <property type="entry name" value="BIS(5'-ADENOSYL)-TRIPHOSPHATASE"/>
    <property type="match status" value="1"/>
</dbReference>
<dbReference type="PANTHER" id="PTHR10151">
    <property type="entry name" value="ECTONUCLEOTIDE PYROPHOSPHATASE/PHOSPHODIESTERASE"/>
    <property type="match status" value="1"/>
</dbReference>
<dbReference type="InParanoid" id="C1EBR4"/>
<dbReference type="SUPFAM" id="SSF53649">
    <property type="entry name" value="Alkaline phosphatase-like"/>
    <property type="match status" value="1"/>
</dbReference>
<feature type="chain" id="PRO_5002907071" description="Type I phosphodiesterase/nucleotide pyrophosphatase" evidence="3">
    <location>
        <begin position="33"/>
        <end position="702"/>
    </location>
</feature>
<dbReference type="GO" id="GO:0016787">
    <property type="term" value="F:hydrolase activity"/>
    <property type="evidence" value="ECO:0007669"/>
    <property type="project" value="UniProtKB-ARBA"/>
</dbReference>
<feature type="region of interest" description="Disordered" evidence="1">
    <location>
        <begin position="670"/>
        <end position="702"/>
    </location>
</feature>
<evidence type="ECO:0000256" key="2">
    <source>
        <dbReference type="SAM" id="Phobius"/>
    </source>
</evidence>